<dbReference type="EMBL" id="CAUOFW020008390">
    <property type="protein sequence ID" value="CAK9182532.1"/>
    <property type="molecule type" value="Genomic_DNA"/>
</dbReference>
<evidence type="ECO:0000313" key="2">
    <source>
        <dbReference type="Proteomes" id="UP001642360"/>
    </source>
</evidence>
<name>A0ABC8UNH7_9AQUA</name>
<proteinExistence type="predicted"/>
<protein>
    <submittedName>
        <fullName evidence="1">Uncharacterized protein</fullName>
    </submittedName>
</protein>
<dbReference type="Proteomes" id="UP001642360">
    <property type="component" value="Unassembled WGS sequence"/>
</dbReference>
<dbReference type="AlphaFoldDB" id="A0ABC8UNH7"/>
<organism evidence="1 2">
    <name type="scientific">Ilex paraguariensis</name>
    <name type="common">yerba mate</name>
    <dbReference type="NCBI Taxonomy" id="185542"/>
    <lineage>
        <taxon>Eukaryota</taxon>
        <taxon>Viridiplantae</taxon>
        <taxon>Streptophyta</taxon>
        <taxon>Embryophyta</taxon>
        <taxon>Tracheophyta</taxon>
        <taxon>Spermatophyta</taxon>
        <taxon>Magnoliopsida</taxon>
        <taxon>eudicotyledons</taxon>
        <taxon>Gunneridae</taxon>
        <taxon>Pentapetalae</taxon>
        <taxon>asterids</taxon>
        <taxon>campanulids</taxon>
        <taxon>Aquifoliales</taxon>
        <taxon>Aquifoliaceae</taxon>
        <taxon>Ilex</taxon>
    </lineage>
</organism>
<keyword evidence="2" id="KW-1185">Reference proteome</keyword>
<accession>A0ABC8UNH7</accession>
<gene>
    <name evidence="1" type="ORF">ILEXP_LOCUS52739</name>
</gene>
<evidence type="ECO:0000313" key="1">
    <source>
        <dbReference type="EMBL" id="CAK9182532.1"/>
    </source>
</evidence>
<reference evidence="1 2" key="1">
    <citation type="submission" date="2024-02" db="EMBL/GenBank/DDBJ databases">
        <authorList>
            <person name="Vignale AGUSTIN F."/>
            <person name="Sosa J E."/>
            <person name="Modenutti C."/>
        </authorList>
    </citation>
    <scope>NUCLEOTIDE SEQUENCE [LARGE SCALE GENOMIC DNA]</scope>
</reference>
<sequence>MVIGEVEMQSSIIIEEEAGSDLAVHIETAVPRSTSRAFMGQEDIDGVNQGGKASKRYDGRGSHLGELVPFGLADQSIEPLSCVVGASRGDLGEQASEKVGKLGDVDKGE</sequence>
<comment type="caution">
    <text evidence="1">The sequence shown here is derived from an EMBL/GenBank/DDBJ whole genome shotgun (WGS) entry which is preliminary data.</text>
</comment>